<gene>
    <name evidence="1" type="ORF">SAMN05421877_10522</name>
</gene>
<evidence type="ECO:0000313" key="1">
    <source>
        <dbReference type="EMBL" id="SEG11771.1"/>
    </source>
</evidence>
<keyword evidence="2" id="KW-1185">Reference proteome</keyword>
<protein>
    <submittedName>
        <fullName evidence="1">Uncharacterized protein</fullName>
    </submittedName>
</protein>
<reference evidence="2" key="1">
    <citation type="submission" date="2016-10" db="EMBL/GenBank/DDBJ databases">
        <authorList>
            <person name="Varghese N."/>
            <person name="Submissions S."/>
        </authorList>
    </citation>
    <scope>NUCLEOTIDE SEQUENCE [LARGE SCALE GENOMIC DNA]</scope>
    <source>
        <strain evidence="2">DSM 22361</strain>
    </source>
</reference>
<name>A0A1H5XJ37_9SPHI</name>
<accession>A0A1H5XJ37</accession>
<dbReference type="AlphaFoldDB" id="A0A1H5XJ37"/>
<sequence>MWKVMGMMGRRNLSGPKIYNQKKEIVADALSPK</sequence>
<dbReference type="Proteomes" id="UP000236731">
    <property type="component" value="Unassembled WGS sequence"/>
</dbReference>
<evidence type="ECO:0000313" key="2">
    <source>
        <dbReference type="Proteomes" id="UP000236731"/>
    </source>
</evidence>
<organism evidence="1 2">
    <name type="scientific">Sphingobacterium lactis</name>
    <dbReference type="NCBI Taxonomy" id="797291"/>
    <lineage>
        <taxon>Bacteria</taxon>
        <taxon>Pseudomonadati</taxon>
        <taxon>Bacteroidota</taxon>
        <taxon>Sphingobacteriia</taxon>
        <taxon>Sphingobacteriales</taxon>
        <taxon>Sphingobacteriaceae</taxon>
        <taxon>Sphingobacterium</taxon>
    </lineage>
</organism>
<proteinExistence type="predicted"/>
<dbReference type="EMBL" id="FNUT01000005">
    <property type="protein sequence ID" value="SEG11771.1"/>
    <property type="molecule type" value="Genomic_DNA"/>
</dbReference>